<evidence type="ECO:0000313" key="2">
    <source>
        <dbReference type="EMBL" id="PIA51753.1"/>
    </source>
</evidence>
<protein>
    <recommendedName>
        <fullName evidence="1">TRF2/HOY1 PH-like domain-containing protein</fullName>
    </recommendedName>
</protein>
<reference evidence="2 3" key="1">
    <citation type="submission" date="2017-09" db="EMBL/GenBank/DDBJ databases">
        <title>WGS assembly of Aquilegia coerulea Goldsmith.</title>
        <authorList>
            <person name="Hodges S."/>
            <person name="Kramer E."/>
            <person name="Nordborg M."/>
            <person name="Tomkins J."/>
            <person name="Borevitz J."/>
            <person name="Derieg N."/>
            <person name="Yan J."/>
            <person name="Mihaltcheva S."/>
            <person name="Hayes R.D."/>
            <person name="Rokhsar D."/>
        </authorList>
    </citation>
    <scope>NUCLEOTIDE SEQUENCE [LARGE SCALE GENOMIC DNA]</scope>
    <source>
        <strain evidence="3">cv. Goldsmith</strain>
    </source>
</reference>
<keyword evidence="3" id="KW-1185">Reference proteome</keyword>
<evidence type="ECO:0000313" key="3">
    <source>
        <dbReference type="Proteomes" id="UP000230069"/>
    </source>
</evidence>
<dbReference type="PANTHER" id="PTHR33494">
    <property type="entry name" value="OS02G0793800 PROTEIN"/>
    <property type="match status" value="1"/>
</dbReference>
<dbReference type="STRING" id="218851.A0A2G5E7M0"/>
<dbReference type="InParanoid" id="A0A2G5E7M0"/>
<name>A0A2G5E7M0_AQUCA</name>
<dbReference type="Pfam" id="PF24818">
    <property type="entry name" value="PH_TRF2_HOY1"/>
    <property type="match status" value="1"/>
</dbReference>
<evidence type="ECO:0000259" key="1">
    <source>
        <dbReference type="Pfam" id="PF24818"/>
    </source>
</evidence>
<dbReference type="EMBL" id="KZ305028">
    <property type="protein sequence ID" value="PIA51753.1"/>
    <property type="molecule type" value="Genomic_DNA"/>
</dbReference>
<dbReference type="AlphaFoldDB" id="A0A2G5E7M0"/>
<dbReference type="OrthoDB" id="6159439at2759"/>
<organism evidence="2 3">
    <name type="scientific">Aquilegia coerulea</name>
    <name type="common">Rocky mountain columbine</name>
    <dbReference type="NCBI Taxonomy" id="218851"/>
    <lineage>
        <taxon>Eukaryota</taxon>
        <taxon>Viridiplantae</taxon>
        <taxon>Streptophyta</taxon>
        <taxon>Embryophyta</taxon>
        <taxon>Tracheophyta</taxon>
        <taxon>Spermatophyta</taxon>
        <taxon>Magnoliopsida</taxon>
        <taxon>Ranunculales</taxon>
        <taxon>Ranunculaceae</taxon>
        <taxon>Thalictroideae</taxon>
        <taxon>Aquilegia</taxon>
    </lineage>
</organism>
<dbReference type="InterPro" id="IPR057939">
    <property type="entry name" value="TRF2_HOY1_PH"/>
</dbReference>
<gene>
    <name evidence="2" type="ORF">AQUCO_01100550v1</name>
</gene>
<dbReference type="PANTHER" id="PTHR33494:SF5">
    <property type="entry name" value="F10A16.6 PROTEIN"/>
    <property type="match status" value="1"/>
</dbReference>
<accession>A0A2G5E7M0</accession>
<proteinExistence type="predicted"/>
<feature type="domain" description="TRF2/HOY1 PH-like" evidence="1">
    <location>
        <begin position="145"/>
        <end position="263"/>
    </location>
</feature>
<sequence length="487" mass="55384">MDSQDQEHVYMETFFDLELDFPPVFIPEIANFQSSGFDVDEYTMSSAGYLSTQGRNVLPSETEVESGMQCKRLKFVSPTSPCGYVSVPETSSPLGLTLRKTPSFLDLVESKLSYSNAPFSMFKNIKSSDVEARVLQNNGKTKASNFSASLLRIGSWERLSRYDGDLVVKCYFAKRKLVWEVLDGMLKKKIEVQWSDIASLKATCENSSPQTLEIELLKRPIFFRETNPQPRKHTLWKATTDFTDGQASVFRRHFLQFPQGMLQKHFEKLLQLDDRLYSLSKKPYPSLDSAFFGPENPNSPNPNDHKLLELQRQSSISSMEFLKSEHNVDYSELLHFFTLSKTTVPQRFLNLDQTVTSSKKVSEITGAGTKFPSHGASISTTNEFPSLFVSLPSFIDDFETSNANESYYNVEELYRNSTSDFNYWISESQTNQNRADSSEDIDYNSELNRYLSRFSYVGEVNDNAEDFSNCIAFSANMSGTSTNFPVL</sequence>
<dbReference type="Proteomes" id="UP000230069">
    <property type="component" value="Unassembled WGS sequence"/>
</dbReference>